<gene>
    <name evidence="2" type="ORF">DR999_PMT19232</name>
</gene>
<keyword evidence="3" id="KW-1185">Reference proteome</keyword>
<accession>A0A4D9DQS3</accession>
<evidence type="ECO:0000313" key="2">
    <source>
        <dbReference type="EMBL" id="TFJ98777.1"/>
    </source>
</evidence>
<evidence type="ECO:0000313" key="3">
    <source>
        <dbReference type="Proteomes" id="UP000297703"/>
    </source>
</evidence>
<feature type="compositionally biased region" description="Polar residues" evidence="1">
    <location>
        <begin position="81"/>
        <end position="91"/>
    </location>
</feature>
<proteinExistence type="predicted"/>
<dbReference type="AlphaFoldDB" id="A0A4D9DQS3"/>
<feature type="region of interest" description="Disordered" evidence="1">
    <location>
        <begin position="81"/>
        <end position="121"/>
    </location>
</feature>
<name>A0A4D9DQS3_9SAUR</name>
<dbReference type="Proteomes" id="UP000297703">
    <property type="component" value="Unassembled WGS sequence"/>
</dbReference>
<comment type="caution">
    <text evidence="2">The sequence shown here is derived from an EMBL/GenBank/DDBJ whole genome shotgun (WGS) entry which is preliminary data.</text>
</comment>
<dbReference type="EMBL" id="QXTE01000367">
    <property type="protein sequence ID" value="TFJ98777.1"/>
    <property type="molecule type" value="Genomic_DNA"/>
</dbReference>
<feature type="compositionally biased region" description="Polar residues" evidence="1">
    <location>
        <begin position="1"/>
        <end position="11"/>
    </location>
</feature>
<evidence type="ECO:0000256" key="1">
    <source>
        <dbReference type="SAM" id="MobiDB-lite"/>
    </source>
</evidence>
<reference evidence="2 3" key="2">
    <citation type="submission" date="2019-04" db="EMBL/GenBank/DDBJ databases">
        <title>The genome sequence of big-headed turtle.</title>
        <authorList>
            <person name="Gong S."/>
        </authorList>
    </citation>
    <scope>NUCLEOTIDE SEQUENCE [LARGE SCALE GENOMIC DNA]</scope>
    <source>
        <strain evidence="2">DO16091913</strain>
        <tissue evidence="2">Muscle</tissue>
    </source>
</reference>
<protein>
    <submittedName>
        <fullName evidence="2">Golgin subfamily B member 1</fullName>
    </submittedName>
</protein>
<sequence length="121" mass="12943">MGHTSSFSSPASHHLPGAPSPGLLTVPLFPREQGPPLVRYTVEGRAPVNTGHRREGAVVKTRPRLFNKQLQQLISCRLGSNESMYNPNPGSSAPGPATSVSQAWPWAPFHETNPIPSLGEG</sequence>
<organism evidence="2 3">
    <name type="scientific">Platysternon megacephalum</name>
    <name type="common">big-headed turtle</name>
    <dbReference type="NCBI Taxonomy" id="55544"/>
    <lineage>
        <taxon>Eukaryota</taxon>
        <taxon>Metazoa</taxon>
        <taxon>Chordata</taxon>
        <taxon>Craniata</taxon>
        <taxon>Vertebrata</taxon>
        <taxon>Euteleostomi</taxon>
        <taxon>Archelosauria</taxon>
        <taxon>Testudinata</taxon>
        <taxon>Testudines</taxon>
        <taxon>Cryptodira</taxon>
        <taxon>Durocryptodira</taxon>
        <taxon>Testudinoidea</taxon>
        <taxon>Platysternidae</taxon>
        <taxon>Platysternon</taxon>
    </lineage>
</organism>
<reference evidence="2 3" key="1">
    <citation type="submission" date="2019-04" db="EMBL/GenBank/DDBJ databases">
        <title>Draft genome of the big-headed turtle Platysternon megacephalum.</title>
        <authorList>
            <person name="Gong S."/>
        </authorList>
    </citation>
    <scope>NUCLEOTIDE SEQUENCE [LARGE SCALE GENOMIC DNA]</scope>
    <source>
        <strain evidence="2">DO16091913</strain>
        <tissue evidence="2">Muscle</tissue>
    </source>
</reference>
<feature type="region of interest" description="Disordered" evidence="1">
    <location>
        <begin position="1"/>
        <end position="30"/>
    </location>
</feature>